<proteinExistence type="predicted"/>
<accession>A0A829X3F1</accession>
<dbReference type="EMBL" id="BARJ01000010">
    <property type="protein sequence ID" value="GEM17522.1"/>
    <property type="molecule type" value="Genomic_DNA"/>
</dbReference>
<evidence type="ECO:0000313" key="2">
    <source>
        <dbReference type="Proteomes" id="UP000484858"/>
    </source>
</evidence>
<protein>
    <submittedName>
        <fullName evidence="1">Uncharacterized protein</fullName>
    </submittedName>
</protein>
<evidence type="ECO:0000313" key="1">
    <source>
        <dbReference type="EMBL" id="GEM17522.1"/>
    </source>
</evidence>
<reference evidence="1 2" key="1">
    <citation type="submission" date="2013-04" db="EMBL/GenBank/DDBJ databases">
        <title>Gluconobacter oxydans NBRC 3293 whole genome sequence.</title>
        <authorList>
            <person name="Matsutani M."/>
            <person name="Yakushi T."/>
            <person name="Matsushita K."/>
        </authorList>
    </citation>
    <scope>NUCLEOTIDE SEQUENCE [LARGE SCALE GENOMIC DNA]</scope>
    <source>
        <strain evidence="1 2">NBRC 3293</strain>
    </source>
</reference>
<dbReference type="Proteomes" id="UP000484858">
    <property type="component" value="Unassembled WGS sequence"/>
</dbReference>
<comment type="caution">
    <text evidence="1">The sequence shown here is derived from an EMBL/GenBank/DDBJ whole genome shotgun (WGS) entry which is preliminary data.</text>
</comment>
<organism evidence="1 2">
    <name type="scientific">Gluconobacter oxydans NBRC 3293</name>
    <dbReference type="NCBI Taxonomy" id="1315969"/>
    <lineage>
        <taxon>Bacteria</taxon>
        <taxon>Pseudomonadati</taxon>
        <taxon>Pseudomonadota</taxon>
        <taxon>Alphaproteobacteria</taxon>
        <taxon>Acetobacterales</taxon>
        <taxon>Acetobacteraceae</taxon>
        <taxon>Gluconobacter</taxon>
    </lineage>
</organism>
<name>A0A829X3F1_GLUOY</name>
<sequence length="75" mass="8026">MRVVFSPCRGRLPTAPAVLRRGHGIAGFAGGTAARSRPGIFSRHDGVFRNTQKYGSHKRSCRGIGMSNGVFVSLP</sequence>
<gene>
    <name evidence="1" type="ORF">NBRC3293_2020</name>
</gene>
<dbReference type="AlphaFoldDB" id="A0A829X3F1"/>